<keyword evidence="6" id="KW-1185">Reference proteome</keyword>
<dbReference type="RefSeq" id="XP_024700226.1">
    <property type="nucleotide sequence ID" value="XM_024851082.1"/>
</dbReference>
<keyword evidence="2" id="KW-0521">NADP</keyword>
<dbReference type="CDD" id="cd05233">
    <property type="entry name" value="SDR_c"/>
    <property type="match status" value="1"/>
</dbReference>
<protein>
    <submittedName>
        <fullName evidence="5">NAD(P)-binding protein</fullName>
    </submittedName>
</protein>
<keyword evidence="3" id="KW-0560">Oxidoreductase</keyword>
<dbReference type="PANTHER" id="PTHR42760:SF83">
    <property type="entry name" value="(3R)-3-HYDROXYACYL-COA DEHYDROGENASE"/>
    <property type="match status" value="1"/>
</dbReference>
<evidence type="ECO:0000313" key="5">
    <source>
        <dbReference type="EMBL" id="PLB44924.1"/>
    </source>
</evidence>
<gene>
    <name evidence="5" type="ORF">P170DRAFT_449991</name>
</gene>
<evidence type="ECO:0000256" key="1">
    <source>
        <dbReference type="ARBA" id="ARBA00006484"/>
    </source>
</evidence>
<name>A0A2I2FWC8_9EURO</name>
<comment type="caution">
    <text evidence="5">The sequence shown here is derived from an EMBL/GenBank/DDBJ whole genome shotgun (WGS) entry which is preliminary data.</text>
</comment>
<dbReference type="SUPFAM" id="SSF51735">
    <property type="entry name" value="NAD(P)-binding Rossmann-fold domains"/>
    <property type="match status" value="1"/>
</dbReference>
<keyword evidence="4" id="KW-0684">Rhamnose metabolism</keyword>
<reference evidence="5 6" key="1">
    <citation type="submission" date="2016-12" db="EMBL/GenBank/DDBJ databases">
        <title>The genomes of Aspergillus section Nigri reveals drivers in fungal speciation.</title>
        <authorList>
            <consortium name="DOE Joint Genome Institute"/>
            <person name="Vesth T.C."/>
            <person name="Nybo J."/>
            <person name="Theobald S."/>
            <person name="Brandl J."/>
            <person name="Frisvad J.C."/>
            <person name="Nielsen K.F."/>
            <person name="Lyhne E.K."/>
            <person name="Kogle M.E."/>
            <person name="Kuo A."/>
            <person name="Riley R."/>
            <person name="Clum A."/>
            <person name="Nolan M."/>
            <person name="Lipzen A."/>
            <person name="Salamov A."/>
            <person name="Henrissat B."/>
            <person name="Wiebenga A."/>
            <person name="De Vries R.P."/>
            <person name="Grigoriev I.V."/>
            <person name="Mortensen U.H."/>
            <person name="Andersen M.R."/>
            <person name="Baker S.E."/>
        </authorList>
    </citation>
    <scope>NUCLEOTIDE SEQUENCE [LARGE SCALE GENOMIC DNA]</scope>
    <source>
        <strain evidence="5 6">IBT 23096</strain>
    </source>
</reference>
<comment type="similarity">
    <text evidence="1">Belongs to the short-chain dehydrogenases/reductases (SDR) family.</text>
</comment>
<dbReference type="Proteomes" id="UP000234275">
    <property type="component" value="Unassembled WGS sequence"/>
</dbReference>
<dbReference type="FunFam" id="3.40.50.720:FF:000417">
    <property type="entry name" value="Glucose 1-dehydrogenase, putative"/>
    <property type="match status" value="1"/>
</dbReference>
<dbReference type="GeneID" id="36558781"/>
<dbReference type="STRING" id="1392250.A0A2I2FWC8"/>
<sequence length="269" mass="28370">MALPAWGLLKGKTAAITGGTTGIGRAIVLEFLRQGCNVAVNHLGLSKDEAHRHSLLQEARAMGKEGAQVGRILELAGDVTRPETSQNLIEEAVAQWGQLDVFVANAGVFKQAELLKIEPALLDHSIDVNVKGTFYSCQAAARQMVRQGRGGSIIAISSVSALVGGGLQTHYTPTKAAVLSMMQSMAISLGKDQIRCNALLPGTINTQLADHDMKNPTKKAALEARIPLGRIGSPEDMAGPAVFLACEPMSRYVNASGLLADGGMFSNLQ</sequence>
<dbReference type="PRINTS" id="PR00080">
    <property type="entry name" value="SDRFAMILY"/>
</dbReference>
<dbReference type="EMBL" id="MSFO01000008">
    <property type="protein sequence ID" value="PLB44924.1"/>
    <property type="molecule type" value="Genomic_DNA"/>
</dbReference>
<dbReference type="InterPro" id="IPR036291">
    <property type="entry name" value="NAD(P)-bd_dom_sf"/>
</dbReference>
<dbReference type="GO" id="GO:0006633">
    <property type="term" value="P:fatty acid biosynthetic process"/>
    <property type="evidence" value="ECO:0007669"/>
    <property type="project" value="TreeGrafter"/>
</dbReference>
<evidence type="ECO:0000256" key="4">
    <source>
        <dbReference type="ARBA" id="ARBA00023308"/>
    </source>
</evidence>
<organism evidence="5 6">
    <name type="scientific">Aspergillus steynii IBT 23096</name>
    <dbReference type="NCBI Taxonomy" id="1392250"/>
    <lineage>
        <taxon>Eukaryota</taxon>
        <taxon>Fungi</taxon>
        <taxon>Dikarya</taxon>
        <taxon>Ascomycota</taxon>
        <taxon>Pezizomycotina</taxon>
        <taxon>Eurotiomycetes</taxon>
        <taxon>Eurotiomycetidae</taxon>
        <taxon>Eurotiales</taxon>
        <taxon>Aspergillaceae</taxon>
        <taxon>Aspergillus</taxon>
        <taxon>Aspergillus subgen. Circumdati</taxon>
    </lineage>
</organism>
<dbReference type="InterPro" id="IPR002347">
    <property type="entry name" value="SDR_fam"/>
</dbReference>
<evidence type="ECO:0000256" key="2">
    <source>
        <dbReference type="ARBA" id="ARBA00022857"/>
    </source>
</evidence>
<dbReference type="AlphaFoldDB" id="A0A2I2FWC8"/>
<dbReference type="PANTHER" id="PTHR42760">
    <property type="entry name" value="SHORT-CHAIN DEHYDROGENASES/REDUCTASES FAMILY MEMBER"/>
    <property type="match status" value="1"/>
</dbReference>
<dbReference type="Gene3D" id="3.40.50.720">
    <property type="entry name" value="NAD(P)-binding Rossmann-like Domain"/>
    <property type="match status" value="1"/>
</dbReference>
<dbReference type="GO" id="GO:0019301">
    <property type="term" value="P:rhamnose catabolic process"/>
    <property type="evidence" value="ECO:0007669"/>
    <property type="project" value="UniProtKB-ARBA"/>
</dbReference>
<dbReference type="Pfam" id="PF13561">
    <property type="entry name" value="adh_short_C2"/>
    <property type="match status" value="1"/>
</dbReference>
<dbReference type="GO" id="GO:0016616">
    <property type="term" value="F:oxidoreductase activity, acting on the CH-OH group of donors, NAD or NADP as acceptor"/>
    <property type="evidence" value="ECO:0007669"/>
    <property type="project" value="TreeGrafter"/>
</dbReference>
<dbReference type="OrthoDB" id="1669814at2759"/>
<proteinExistence type="inferred from homology"/>
<evidence type="ECO:0000313" key="6">
    <source>
        <dbReference type="Proteomes" id="UP000234275"/>
    </source>
</evidence>
<accession>A0A2I2FWC8</accession>
<dbReference type="PRINTS" id="PR00081">
    <property type="entry name" value="GDHRDH"/>
</dbReference>
<dbReference type="GO" id="GO:0048038">
    <property type="term" value="F:quinone binding"/>
    <property type="evidence" value="ECO:0007669"/>
    <property type="project" value="TreeGrafter"/>
</dbReference>
<evidence type="ECO:0000256" key="3">
    <source>
        <dbReference type="ARBA" id="ARBA00023002"/>
    </source>
</evidence>
<dbReference type="VEuPathDB" id="FungiDB:P170DRAFT_449991"/>